<dbReference type="EMBL" id="JAMFTS010000003">
    <property type="protein sequence ID" value="KAJ4772593.1"/>
    <property type="molecule type" value="Genomic_DNA"/>
</dbReference>
<name>A0AAV8E2A0_9POAL</name>
<proteinExistence type="predicted"/>
<dbReference type="SUPFAM" id="SSF52058">
    <property type="entry name" value="L domain-like"/>
    <property type="match status" value="1"/>
</dbReference>
<keyword evidence="3" id="KW-1185">Reference proteome</keyword>
<dbReference type="InterPro" id="IPR055411">
    <property type="entry name" value="LRR_FXL15/At3g58940/PEG3-like"/>
</dbReference>
<dbReference type="AlphaFoldDB" id="A0AAV8E2A0"/>
<evidence type="ECO:0000313" key="3">
    <source>
        <dbReference type="Proteomes" id="UP001140206"/>
    </source>
</evidence>
<dbReference type="SMART" id="SM00579">
    <property type="entry name" value="FBD"/>
    <property type="match status" value="1"/>
</dbReference>
<dbReference type="PANTHER" id="PTHR31639:SF256">
    <property type="entry name" value="OS07G0242900 PROTEIN"/>
    <property type="match status" value="1"/>
</dbReference>
<dbReference type="Gene3D" id="1.20.1280.50">
    <property type="match status" value="1"/>
</dbReference>
<dbReference type="InterPro" id="IPR006566">
    <property type="entry name" value="FBD"/>
</dbReference>
<dbReference type="SUPFAM" id="SSF81383">
    <property type="entry name" value="F-box domain"/>
    <property type="match status" value="1"/>
</dbReference>
<accession>A0AAV8E2A0</accession>
<dbReference type="PROSITE" id="PS50181">
    <property type="entry name" value="FBOX"/>
    <property type="match status" value="1"/>
</dbReference>
<evidence type="ECO:0000313" key="2">
    <source>
        <dbReference type="EMBL" id="KAJ4772593.1"/>
    </source>
</evidence>
<reference evidence="2" key="1">
    <citation type="submission" date="2022-08" db="EMBL/GenBank/DDBJ databases">
        <authorList>
            <person name="Marques A."/>
        </authorList>
    </citation>
    <scope>NUCLEOTIDE SEQUENCE</scope>
    <source>
        <strain evidence="2">RhyPub2mFocal</strain>
        <tissue evidence="2">Leaves</tissue>
    </source>
</reference>
<dbReference type="Pfam" id="PF00646">
    <property type="entry name" value="F-box"/>
    <property type="match status" value="1"/>
</dbReference>
<protein>
    <submittedName>
        <fullName evidence="2">F-box/RNI-like/FBD-like domains-containing protein</fullName>
    </submittedName>
</protein>
<dbReference type="InterPro" id="IPR036047">
    <property type="entry name" value="F-box-like_dom_sf"/>
</dbReference>
<dbReference type="Pfam" id="PF24758">
    <property type="entry name" value="LRR_At5g56370"/>
    <property type="match status" value="1"/>
</dbReference>
<gene>
    <name evidence="2" type="ORF">LUZ62_056850</name>
</gene>
<dbReference type="Proteomes" id="UP001140206">
    <property type="component" value="Chromosome 3"/>
</dbReference>
<dbReference type="InterPro" id="IPR001810">
    <property type="entry name" value="F-box_dom"/>
</dbReference>
<feature type="domain" description="F-box" evidence="1">
    <location>
        <begin position="10"/>
        <end position="46"/>
    </location>
</feature>
<dbReference type="PANTHER" id="PTHR31639">
    <property type="entry name" value="F-BOX PROTEIN-LIKE"/>
    <property type="match status" value="1"/>
</dbReference>
<organism evidence="2 3">
    <name type="scientific">Rhynchospora pubera</name>
    <dbReference type="NCBI Taxonomy" id="906938"/>
    <lineage>
        <taxon>Eukaryota</taxon>
        <taxon>Viridiplantae</taxon>
        <taxon>Streptophyta</taxon>
        <taxon>Embryophyta</taxon>
        <taxon>Tracheophyta</taxon>
        <taxon>Spermatophyta</taxon>
        <taxon>Magnoliopsida</taxon>
        <taxon>Liliopsida</taxon>
        <taxon>Poales</taxon>
        <taxon>Cyperaceae</taxon>
        <taxon>Cyperoideae</taxon>
        <taxon>Rhynchosporeae</taxon>
        <taxon>Rhynchospora</taxon>
    </lineage>
</organism>
<comment type="caution">
    <text evidence="2">The sequence shown here is derived from an EMBL/GenBank/DDBJ whole genome shotgun (WGS) entry which is preliminary data.</text>
</comment>
<sequence>MAAAEPMGESDRISALPIDIKISILSLLDLKDVIRTSALARSWRPIWTLLPCLHLTEDLLGYRNEGITSDWMELAHHLVSSLRGPPVLFEFSQTFLSDQAPFVQRLLDLLLQKGGVEKLYLEFVCRPQLVNLPPFPSLKVLQLCHCHVLLPSGFQGFRSLATLELDHVQISNDHLNFLIHTSNKITTFLCSGFVTTQLPLSVNISLPLLTHLTFEIDDSIEKVLLTSAPLCLEQVDITTSNHIYATPKKFAPVALGLLISVATVSSLHFDTGILKCLSLVTLPYNFTFPRLRSVLFSFVVDTMDKTMYDAFFCLLRSMPFVEELNLMCSYQINRVEILKEELLGKKRDGFSCLNQTLKSVKINMGNAMIGVILGKFFLLNAKVLKLMKFYYWKRFYTEPGMIEELQKAKITSSNAKVVILCCREGGTINIK</sequence>
<evidence type="ECO:0000259" key="1">
    <source>
        <dbReference type="PROSITE" id="PS50181"/>
    </source>
</evidence>